<evidence type="ECO:0000256" key="6">
    <source>
        <dbReference type="SAM" id="MobiDB-lite"/>
    </source>
</evidence>
<dbReference type="InterPro" id="IPR038088">
    <property type="entry name" value="DELLA_N_sf"/>
</dbReference>
<dbReference type="FunFam" id="1.10.10.1290:FF:000001">
    <property type="entry name" value="DELLA protein GAI"/>
    <property type="match status" value="1"/>
</dbReference>
<evidence type="ECO:0000313" key="8">
    <source>
        <dbReference type="EMBL" id="KAG1334724.1"/>
    </source>
</evidence>
<evidence type="ECO:0000313" key="9">
    <source>
        <dbReference type="Proteomes" id="UP000797356"/>
    </source>
</evidence>
<organism evidence="8 9">
    <name type="scientific">Cocos nucifera</name>
    <name type="common">Coconut palm</name>
    <dbReference type="NCBI Taxonomy" id="13894"/>
    <lineage>
        <taxon>Eukaryota</taxon>
        <taxon>Viridiplantae</taxon>
        <taxon>Streptophyta</taxon>
        <taxon>Embryophyta</taxon>
        <taxon>Tracheophyta</taxon>
        <taxon>Spermatophyta</taxon>
        <taxon>Magnoliopsida</taxon>
        <taxon>Liliopsida</taxon>
        <taxon>Arecaceae</taxon>
        <taxon>Arecoideae</taxon>
        <taxon>Cocoseae</taxon>
        <taxon>Attaleinae</taxon>
        <taxon>Cocos</taxon>
    </lineage>
</organism>
<feature type="region of interest" description="SAW" evidence="4">
    <location>
        <begin position="546"/>
        <end position="622"/>
    </location>
</feature>
<keyword evidence="5" id="KW-0539">Nucleus</keyword>
<dbReference type="PROSITE" id="PS50985">
    <property type="entry name" value="GRAS"/>
    <property type="match status" value="1"/>
</dbReference>
<comment type="function">
    <text evidence="5">Transcriptional regulator that acts as a repressor of the gibberellin (GA) signaling pathway. Probably acts by participating in large multiprotein complexes that repress transcription of GA-inducible genes.</text>
</comment>
<comment type="domain">
    <text evidence="5">The DELLA motif is required for its GA-induced degradation.</text>
</comment>
<dbReference type="GO" id="GO:0005634">
    <property type="term" value="C:nucleus"/>
    <property type="evidence" value="ECO:0007669"/>
    <property type="project" value="UniProtKB-SubCell"/>
</dbReference>
<comment type="caution">
    <text evidence="8">The sequence shown here is derived from an EMBL/GenBank/DDBJ whole genome shotgun (WGS) entry which is preliminary data.</text>
</comment>
<dbReference type="InterPro" id="IPR021914">
    <property type="entry name" value="TF_DELLA_N"/>
</dbReference>
<accession>A0A8K0MYT1</accession>
<feature type="region of interest" description="VHIID" evidence="4">
    <location>
        <begin position="310"/>
        <end position="375"/>
    </location>
</feature>
<evidence type="ECO:0000256" key="5">
    <source>
        <dbReference type="RuleBase" id="RU367159"/>
    </source>
</evidence>
<dbReference type="Gene3D" id="1.10.10.1290">
    <property type="entry name" value="Transcriptional regulator DELLA, N-terminal domain"/>
    <property type="match status" value="1"/>
</dbReference>
<evidence type="ECO:0000256" key="3">
    <source>
        <dbReference type="ARBA" id="ARBA00023163"/>
    </source>
</evidence>
<name>A0A8K0MYT1_COCNU</name>
<dbReference type="GO" id="GO:0009740">
    <property type="term" value="P:gibberellic acid mediated signaling pathway"/>
    <property type="evidence" value="ECO:0007669"/>
    <property type="project" value="UniProtKB-UniRule"/>
</dbReference>
<gene>
    <name evidence="8" type="ORF">COCNU_03G008430</name>
</gene>
<feature type="region of interest" description="Leucine repeat II (LRII)" evidence="4">
    <location>
        <begin position="389"/>
        <end position="421"/>
    </location>
</feature>
<feature type="region of interest" description="Disordered" evidence="6">
    <location>
        <begin position="157"/>
        <end position="193"/>
    </location>
</feature>
<evidence type="ECO:0000256" key="1">
    <source>
        <dbReference type="ARBA" id="ARBA00010273"/>
    </source>
</evidence>
<keyword evidence="3 5" id="KW-0804">Transcription</keyword>
<evidence type="ECO:0000256" key="4">
    <source>
        <dbReference type="PROSITE-ProRule" id="PRU01191"/>
    </source>
</evidence>
<comment type="similarity">
    <text evidence="1 5">Belongs to the GRAS family. DELLA subfamily.</text>
</comment>
<dbReference type="Pfam" id="PF12041">
    <property type="entry name" value="DELLA"/>
    <property type="match status" value="1"/>
</dbReference>
<feature type="domain" description="Transcriptional factor DELLA N-terminal" evidence="7">
    <location>
        <begin position="21"/>
        <end position="91"/>
    </location>
</feature>
<keyword evidence="2 5" id="KW-0805">Transcription regulation</keyword>
<proteinExistence type="inferred from homology"/>
<keyword evidence="5" id="KW-0939">Gibberellin signaling pathway</keyword>
<dbReference type="EMBL" id="CM017874">
    <property type="protein sequence ID" value="KAG1334724.1"/>
    <property type="molecule type" value="Genomic_DNA"/>
</dbReference>
<dbReference type="AlphaFoldDB" id="A0A8K0MYT1"/>
<feature type="short sequence motif" description="LXXLL motif" evidence="4">
    <location>
        <begin position="450"/>
        <end position="454"/>
    </location>
</feature>
<dbReference type="OrthoDB" id="761920at2759"/>
<comment type="subcellular location">
    <subcellularLocation>
        <location evidence="5">Nucleus</location>
    </subcellularLocation>
</comment>
<dbReference type="PANTHER" id="PTHR31636">
    <property type="entry name" value="OSJNBA0084A10.13 PROTEIN-RELATED"/>
    <property type="match status" value="1"/>
</dbReference>
<reference evidence="8" key="1">
    <citation type="journal article" date="2017" name="Gigascience">
        <title>The genome draft of coconut (Cocos nucifera).</title>
        <authorList>
            <person name="Xiao Y."/>
            <person name="Xu P."/>
            <person name="Fan H."/>
            <person name="Baudouin L."/>
            <person name="Xia W."/>
            <person name="Bocs S."/>
            <person name="Xu J."/>
            <person name="Li Q."/>
            <person name="Guo A."/>
            <person name="Zhou L."/>
            <person name="Li J."/>
            <person name="Wu Y."/>
            <person name="Ma Z."/>
            <person name="Armero A."/>
            <person name="Issali A.E."/>
            <person name="Liu N."/>
            <person name="Peng M."/>
            <person name="Yang Y."/>
        </authorList>
    </citation>
    <scope>NUCLEOTIDE SEQUENCE</scope>
    <source>
        <tissue evidence="8">Spear leaf of Hainan Tall coconut</tissue>
    </source>
</reference>
<keyword evidence="9" id="KW-1185">Reference proteome</keyword>
<evidence type="ECO:0000259" key="7">
    <source>
        <dbReference type="Pfam" id="PF12041"/>
    </source>
</evidence>
<dbReference type="InterPro" id="IPR005202">
    <property type="entry name" value="TF_GRAS"/>
</dbReference>
<reference evidence="8" key="2">
    <citation type="submission" date="2019-07" db="EMBL/GenBank/DDBJ databases">
        <authorList>
            <person name="Yang Y."/>
            <person name="Bocs S."/>
            <person name="Baudouin L."/>
        </authorList>
    </citation>
    <scope>NUCLEOTIDE SEQUENCE</scope>
    <source>
        <tissue evidence="8">Spear leaf of Hainan Tall coconut</tissue>
    </source>
</reference>
<dbReference type="Pfam" id="PF03514">
    <property type="entry name" value="GRAS"/>
    <property type="match status" value="1"/>
</dbReference>
<evidence type="ECO:0000256" key="2">
    <source>
        <dbReference type="ARBA" id="ARBA00023015"/>
    </source>
</evidence>
<sequence length="634" mass="67274">MLSSGTGKMTAREEEQDGGVDELLAALGYKVRSSDMADVALKLEQLEMAMGSSAAQDDAFLSHLASDTVHYNPSDLSTWLESMLSELNTPPPPLPSASIPNHQSNHLDLPPVPAAAAPASMLDPAECSTVTTVDLPTPRRQSEYDLKSIPSAVTAGSGRIVYGPEPPVELNARDRKRMRTSSSSSSSSRGGIGVGVVGVGGMGPSMPSATEASSMVAGPAAGALPVVVVDSQEAGIRLVHTLMACAEAVQQENLKAADALVKQISVLAISQGGAMRKVAGYFAEALARRIYRVHPQQDCSLDSAFSDMLQMHFYESCPYLKFAHFTANQAILEAFAGCRRVHVIDFGMKQGMQWPALMQALALRPGGPPSFRLTGIGPPQPDNTDALQQVGWKLAQFADTIHVDFQYRGYVANSLADLEPCMLGAEGAAGGNNGGDEEPEAVAVNSVLELHRLLARPGALEKVLITVRAVRPRIVTVVEQEANHNAGSFLERFTEALHYYSTMFDSLEGGCTAAAAAAAEVTAGGGQQDRVMSEVYLGRQICNVVACEGAERTERHETLGQWLGRMTRSGFEPVHLGSNAFKQAGMLLALFAGGDGYRVEEKDGCLTLGWHTRPLIATSAWRVAGVGDALSAAR</sequence>
<protein>
    <recommendedName>
        <fullName evidence="5">DELLA protein</fullName>
    </recommendedName>
</protein>
<feature type="short sequence motif" description="VHIID" evidence="4">
    <location>
        <begin position="341"/>
        <end position="345"/>
    </location>
</feature>
<dbReference type="Proteomes" id="UP000797356">
    <property type="component" value="Chromosome 3"/>
</dbReference>
<dbReference type="SMART" id="SM01129">
    <property type="entry name" value="DELLA"/>
    <property type="match status" value="1"/>
</dbReference>
<comment type="caution">
    <text evidence="4">Lacks conserved residue(s) required for the propagation of feature annotation.</text>
</comment>